<dbReference type="AlphaFoldDB" id="A0A843WZP4"/>
<comment type="catalytic activity">
    <reaction evidence="7">
        <text>[(1-&gt;4)-alpha-D-galacturonosyl methyl ester](n) + n H2O = [(1-&gt;4)-alpha-D-galacturonosyl](n) + n methanol + n H(+)</text>
        <dbReference type="Rhea" id="RHEA:22380"/>
        <dbReference type="Rhea" id="RHEA-COMP:14570"/>
        <dbReference type="Rhea" id="RHEA-COMP:14573"/>
        <dbReference type="ChEBI" id="CHEBI:15377"/>
        <dbReference type="ChEBI" id="CHEBI:15378"/>
        <dbReference type="ChEBI" id="CHEBI:17790"/>
        <dbReference type="ChEBI" id="CHEBI:140522"/>
        <dbReference type="ChEBI" id="CHEBI:140523"/>
        <dbReference type="EC" id="3.1.1.11"/>
    </reaction>
</comment>
<dbReference type="GO" id="GO:0004857">
    <property type="term" value="F:enzyme inhibitor activity"/>
    <property type="evidence" value="ECO:0007669"/>
    <property type="project" value="InterPro"/>
</dbReference>
<dbReference type="CDD" id="cd15798">
    <property type="entry name" value="PMEI-like_3"/>
    <property type="match status" value="1"/>
</dbReference>
<feature type="signal peptide" evidence="7">
    <location>
        <begin position="1"/>
        <end position="22"/>
    </location>
</feature>
<dbReference type="SUPFAM" id="SSF101148">
    <property type="entry name" value="Plant invertase/pectin methylesterase inhibitor"/>
    <property type="match status" value="1"/>
</dbReference>
<dbReference type="NCBIfam" id="TIGR01614">
    <property type="entry name" value="PME_inhib"/>
    <property type="match status" value="1"/>
</dbReference>
<name>A0A843WZP4_COLES</name>
<evidence type="ECO:0000256" key="4">
    <source>
        <dbReference type="ARBA" id="ARBA00022801"/>
    </source>
</evidence>
<evidence type="ECO:0000259" key="8">
    <source>
        <dbReference type="SMART" id="SM00856"/>
    </source>
</evidence>
<dbReference type="GO" id="GO:0030599">
    <property type="term" value="F:pectinesterase activity"/>
    <property type="evidence" value="ECO:0007669"/>
    <property type="project" value="UniProtKB-UniRule"/>
</dbReference>
<dbReference type="SMART" id="SM00856">
    <property type="entry name" value="PMEI"/>
    <property type="match status" value="1"/>
</dbReference>
<evidence type="ECO:0000256" key="1">
    <source>
        <dbReference type="ARBA" id="ARBA00005184"/>
    </source>
</evidence>
<dbReference type="EMBL" id="NMUH01004056">
    <property type="protein sequence ID" value="MQM08190.1"/>
    <property type="molecule type" value="Genomic_DNA"/>
</dbReference>
<gene>
    <name evidence="9" type="ORF">Taro_041045</name>
</gene>
<dbReference type="InterPro" id="IPR033131">
    <property type="entry name" value="Pectinesterase_Asp_AS"/>
</dbReference>
<comment type="pathway">
    <text evidence="1 7">Glycan metabolism; pectin degradation; 2-dehydro-3-deoxy-D-gluconate from pectin: step 1/5.</text>
</comment>
<dbReference type="InterPro" id="IPR006501">
    <property type="entry name" value="Pectinesterase_inhib_dom"/>
</dbReference>
<keyword evidence="4 7" id="KW-0378">Hydrolase</keyword>
<protein>
    <recommendedName>
        <fullName evidence="7">Pectinesterase</fullName>
        <ecNumber evidence="7">3.1.1.11</ecNumber>
    </recommendedName>
</protein>
<evidence type="ECO:0000256" key="6">
    <source>
        <dbReference type="PROSITE-ProRule" id="PRU10040"/>
    </source>
</evidence>
<evidence type="ECO:0000256" key="7">
    <source>
        <dbReference type="RuleBase" id="RU000589"/>
    </source>
</evidence>
<feature type="chain" id="PRO_5033095123" description="Pectinesterase" evidence="7">
    <location>
        <begin position="23"/>
        <end position="551"/>
    </location>
</feature>
<sequence length="551" mass="58526">MAASSLFCNASVLLQLLLLTLPLFRPPPLITSAAAASTPDQKAAVDNLCSSTPYPDACLQSLKLSLGININVNITGSSPYLLPSLQSAITEGAKLLALLATAGAPGVVETQRSTLQDCLELQHITLSCLRRSVPLVQSGRRLRSDVRTYLSAALTNRATCLEGLSVASGPLKGALVGAVAGAYEFVANCLSILSKNAPPPPAGRGRRLLGSASGGFPSWLSRRDRRLLQSDNGYDPSSVLTVAADGTGNFTNVGDAVAFAPSNSGDRTIIVVRAGVYVENVVIPSDKTNVVFLGDGRDVTIIRGSRSVGDGWTTFRSATLAVSAEGFLARDITFENAAGAAKGQAVALRVNADLVAFYRCAMSGYQDTLYAHTFRQFYRECDVSGTVDFIFGNAAVSFQGCNIFPRRPLSGQYNAITAQGRDDPNMNTGTSIQNCTVVASAELLAAAGAASIKTYLGRPWKPYSRTVFMKTYMGELVDAAGWTEWDGTTGLDTLYYGEYANVGPGSATDGRVTWPGYRVMSYDEAVDFTVDQLIDGYGWLESTSFPYDDDV</sequence>
<evidence type="ECO:0000256" key="3">
    <source>
        <dbReference type="ARBA" id="ARBA00007786"/>
    </source>
</evidence>
<dbReference type="FunFam" id="2.160.20.10:FF:000001">
    <property type="entry name" value="Pectinesterase"/>
    <property type="match status" value="1"/>
</dbReference>
<comment type="caution">
    <text evidence="9">The sequence shown here is derived from an EMBL/GenBank/DDBJ whole genome shotgun (WGS) entry which is preliminary data.</text>
</comment>
<feature type="active site" evidence="6">
    <location>
        <position position="388"/>
    </location>
</feature>
<feature type="domain" description="Pectinesterase inhibitor" evidence="8">
    <location>
        <begin position="40"/>
        <end position="192"/>
    </location>
</feature>
<dbReference type="InterPro" id="IPR011050">
    <property type="entry name" value="Pectin_lyase_fold/virulence"/>
</dbReference>
<dbReference type="GO" id="GO:0042545">
    <property type="term" value="P:cell wall modification"/>
    <property type="evidence" value="ECO:0007669"/>
    <property type="project" value="UniProtKB-UniRule"/>
</dbReference>
<dbReference type="Pfam" id="PF04043">
    <property type="entry name" value="PMEI"/>
    <property type="match status" value="1"/>
</dbReference>
<dbReference type="Pfam" id="PF01095">
    <property type="entry name" value="Pectinesterase"/>
    <property type="match status" value="1"/>
</dbReference>
<dbReference type="InterPro" id="IPR000070">
    <property type="entry name" value="Pectinesterase_cat"/>
</dbReference>
<evidence type="ECO:0000256" key="2">
    <source>
        <dbReference type="ARBA" id="ARBA00006027"/>
    </source>
</evidence>
<dbReference type="EC" id="3.1.1.11" evidence="7"/>
<dbReference type="Gene3D" id="1.20.140.40">
    <property type="entry name" value="Invertase/pectin methylesterase inhibitor family protein"/>
    <property type="match status" value="1"/>
</dbReference>
<dbReference type="InterPro" id="IPR012334">
    <property type="entry name" value="Pectin_lyas_fold"/>
</dbReference>
<dbReference type="Gene3D" id="2.160.20.10">
    <property type="entry name" value="Single-stranded right-handed beta-helix, Pectin lyase-like"/>
    <property type="match status" value="1"/>
</dbReference>
<evidence type="ECO:0000313" key="10">
    <source>
        <dbReference type="Proteomes" id="UP000652761"/>
    </source>
</evidence>
<dbReference type="OrthoDB" id="2019149at2759"/>
<comment type="similarity">
    <text evidence="3">In the C-terminal section; belongs to the pectinesterase family.</text>
</comment>
<dbReference type="PROSITE" id="PS00503">
    <property type="entry name" value="PECTINESTERASE_2"/>
    <property type="match status" value="1"/>
</dbReference>
<keyword evidence="10" id="KW-1185">Reference proteome</keyword>
<comment type="similarity">
    <text evidence="2">In the N-terminal section; belongs to the PMEI family.</text>
</comment>
<dbReference type="UniPathway" id="UPA00545">
    <property type="reaction ID" value="UER00823"/>
</dbReference>
<keyword evidence="7" id="KW-0732">Signal</keyword>
<proteinExistence type="inferred from homology"/>
<accession>A0A843WZP4</accession>
<evidence type="ECO:0000313" key="9">
    <source>
        <dbReference type="EMBL" id="MQM08190.1"/>
    </source>
</evidence>
<organism evidence="9 10">
    <name type="scientific">Colocasia esculenta</name>
    <name type="common">Wild taro</name>
    <name type="synonym">Arum esculentum</name>
    <dbReference type="NCBI Taxonomy" id="4460"/>
    <lineage>
        <taxon>Eukaryota</taxon>
        <taxon>Viridiplantae</taxon>
        <taxon>Streptophyta</taxon>
        <taxon>Embryophyta</taxon>
        <taxon>Tracheophyta</taxon>
        <taxon>Spermatophyta</taxon>
        <taxon>Magnoliopsida</taxon>
        <taxon>Liliopsida</taxon>
        <taxon>Araceae</taxon>
        <taxon>Aroideae</taxon>
        <taxon>Colocasieae</taxon>
        <taxon>Colocasia</taxon>
    </lineage>
</organism>
<evidence type="ECO:0000256" key="5">
    <source>
        <dbReference type="ARBA" id="ARBA00023085"/>
    </source>
</evidence>
<dbReference type="Proteomes" id="UP000652761">
    <property type="component" value="Unassembled WGS sequence"/>
</dbReference>
<dbReference type="GO" id="GO:0045490">
    <property type="term" value="P:pectin catabolic process"/>
    <property type="evidence" value="ECO:0007669"/>
    <property type="project" value="UniProtKB-UniRule"/>
</dbReference>
<dbReference type="InterPro" id="IPR035513">
    <property type="entry name" value="Invertase/methylesterase_inhib"/>
</dbReference>
<dbReference type="SUPFAM" id="SSF51126">
    <property type="entry name" value="Pectin lyase-like"/>
    <property type="match status" value="1"/>
</dbReference>
<reference evidence="9" key="1">
    <citation type="submission" date="2017-07" db="EMBL/GenBank/DDBJ databases">
        <title>Taro Niue Genome Assembly and Annotation.</title>
        <authorList>
            <person name="Atibalentja N."/>
            <person name="Keating K."/>
            <person name="Fields C.J."/>
        </authorList>
    </citation>
    <scope>NUCLEOTIDE SEQUENCE</scope>
    <source>
        <strain evidence="9">Niue_2</strain>
        <tissue evidence="9">Leaf</tissue>
    </source>
</reference>
<dbReference type="PANTHER" id="PTHR31707">
    <property type="entry name" value="PECTINESTERASE"/>
    <property type="match status" value="1"/>
</dbReference>
<keyword evidence="5 7" id="KW-0063">Aspartyl esterase</keyword>